<dbReference type="GO" id="GO:0004526">
    <property type="term" value="F:ribonuclease P activity"/>
    <property type="evidence" value="ECO:0007669"/>
    <property type="project" value="TreeGrafter"/>
</dbReference>
<dbReference type="STRING" id="5454.A0A163K728"/>
<feature type="region of interest" description="Disordered" evidence="1">
    <location>
        <begin position="101"/>
        <end position="135"/>
    </location>
</feature>
<comment type="caution">
    <text evidence="2">The sequence shown here is derived from an EMBL/GenBank/DDBJ whole genome shotgun (WGS) entry which is preliminary data.</text>
</comment>
<sequence>MAPPVKKPPKPIFKISSPFTETRWPSVSHEDEEVVTELLCNLLTPLGEHRRTHVQPSKGKKRKRDTRLHAHENPRPSPPAIGFHLLVGLNSVTRHLEALATRTAPPNAPTRESGASDKDGSATENETEKQLETTLRPLSMVILTHPRPSLSPSHAHIPTLLHLATLQPRPGSKTSAPTRLVALPTSNDARFASALHIPRVGAIGIYEGAPGANALEEYVRQHVGATECPWVDEALKPEWRGLTVKQD</sequence>
<organism evidence="2 3">
    <name type="scientific">Didymella rabiei</name>
    <name type="common">Chickpea ascochyta blight fungus</name>
    <name type="synonym">Mycosphaerella rabiei</name>
    <dbReference type="NCBI Taxonomy" id="5454"/>
    <lineage>
        <taxon>Eukaryota</taxon>
        <taxon>Fungi</taxon>
        <taxon>Dikarya</taxon>
        <taxon>Ascomycota</taxon>
        <taxon>Pezizomycotina</taxon>
        <taxon>Dothideomycetes</taxon>
        <taxon>Pleosporomycetidae</taxon>
        <taxon>Pleosporales</taxon>
        <taxon>Pleosporineae</taxon>
        <taxon>Didymellaceae</taxon>
        <taxon>Ascochyta</taxon>
    </lineage>
</organism>
<dbReference type="InterPro" id="IPR013241">
    <property type="entry name" value="RNase_P_Pop3"/>
</dbReference>
<dbReference type="GO" id="GO:0005655">
    <property type="term" value="C:nucleolar ribonuclease P complex"/>
    <property type="evidence" value="ECO:0007669"/>
    <property type="project" value="TreeGrafter"/>
</dbReference>
<evidence type="ECO:0000313" key="3">
    <source>
        <dbReference type="Proteomes" id="UP000076837"/>
    </source>
</evidence>
<reference evidence="2 3" key="1">
    <citation type="journal article" date="2016" name="Sci. Rep.">
        <title>Draft genome sequencing and secretome analysis of fungal phytopathogen Ascochyta rabiei provides insight into the necrotrophic effector repertoire.</title>
        <authorList>
            <person name="Verma S."/>
            <person name="Gazara R.K."/>
            <person name="Nizam S."/>
            <person name="Parween S."/>
            <person name="Chattopadhyay D."/>
            <person name="Verma P.K."/>
        </authorList>
    </citation>
    <scope>NUCLEOTIDE SEQUENCE [LARGE SCALE GENOMIC DNA]</scope>
    <source>
        <strain evidence="2 3">ArDII</strain>
    </source>
</reference>
<dbReference type="GO" id="GO:0006364">
    <property type="term" value="P:rRNA processing"/>
    <property type="evidence" value="ECO:0007669"/>
    <property type="project" value="InterPro"/>
</dbReference>
<dbReference type="GO" id="GO:0034965">
    <property type="term" value="P:intronic box C/D snoRNA processing"/>
    <property type="evidence" value="ECO:0007669"/>
    <property type="project" value="TreeGrafter"/>
</dbReference>
<dbReference type="EMBL" id="JYNV01000094">
    <property type="protein sequence ID" value="KZM26817.1"/>
    <property type="molecule type" value="Genomic_DNA"/>
</dbReference>
<keyword evidence="3" id="KW-1185">Reference proteome</keyword>
<evidence type="ECO:0000313" key="2">
    <source>
        <dbReference type="EMBL" id="KZM26817.1"/>
    </source>
</evidence>
<protein>
    <submittedName>
        <fullName evidence="2">Uncharacterized protein</fullName>
    </submittedName>
</protein>
<dbReference type="OrthoDB" id="20109at2759"/>
<dbReference type="GO" id="GO:0000171">
    <property type="term" value="F:ribonuclease MRP activity"/>
    <property type="evidence" value="ECO:0007669"/>
    <property type="project" value="TreeGrafter"/>
</dbReference>
<name>A0A163K728_DIDRA</name>
<dbReference type="GO" id="GO:0005829">
    <property type="term" value="C:cytosol"/>
    <property type="evidence" value="ECO:0007669"/>
    <property type="project" value="TreeGrafter"/>
</dbReference>
<feature type="compositionally biased region" description="Basic and acidic residues" evidence="1">
    <location>
        <begin position="114"/>
        <end position="131"/>
    </location>
</feature>
<dbReference type="Proteomes" id="UP000076837">
    <property type="component" value="Unassembled WGS sequence"/>
</dbReference>
<dbReference type="GO" id="GO:0008033">
    <property type="term" value="P:tRNA processing"/>
    <property type="evidence" value="ECO:0007669"/>
    <property type="project" value="InterPro"/>
</dbReference>
<feature type="compositionally biased region" description="Basic residues" evidence="1">
    <location>
        <begin position="50"/>
        <end position="66"/>
    </location>
</feature>
<dbReference type="GO" id="GO:0000172">
    <property type="term" value="C:ribonuclease MRP complex"/>
    <property type="evidence" value="ECO:0007669"/>
    <property type="project" value="TreeGrafter"/>
</dbReference>
<dbReference type="PANTHER" id="PTHR28272:SF1">
    <property type="entry name" value="RIBONUCLEASES P_MRP PROTEIN SUBUNIT POP3"/>
    <property type="match status" value="1"/>
</dbReference>
<dbReference type="PANTHER" id="PTHR28272">
    <property type="entry name" value="RIBONUCLEASES P/MRP PROTEIN SUBUNIT POP3"/>
    <property type="match status" value="1"/>
</dbReference>
<feature type="region of interest" description="Disordered" evidence="1">
    <location>
        <begin position="1"/>
        <end position="27"/>
    </location>
</feature>
<evidence type="ECO:0000256" key="1">
    <source>
        <dbReference type="SAM" id="MobiDB-lite"/>
    </source>
</evidence>
<feature type="region of interest" description="Disordered" evidence="1">
    <location>
        <begin position="49"/>
        <end position="82"/>
    </location>
</feature>
<gene>
    <name evidence="2" type="ORF">ST47_g2037</name>
</gene>
<accession>A0A163K728</accession>
<dbReference type="AlphaFoldDB" id="A0A163K728"/>
<proteinExistence type="predicted"/>